<organism evidence="4 5">
    <name type="scientific">Ollibium composti</name>
    <dbReference type="NCBI Taxonomy" id="2675109"/>
    <lineage>
        <taxon>Bacteria</taxon>
        <taxon>Pseudomonadati</taxon>
        <taxon>Pseudomonadota</taxon>
        <taxon>Alphaproteobacteria</taxon>
        <taxon>Hyphomicrobiales</taxon>
        <taxon>Phyllobacteriaceae</taxon>
        <taxon>Ollibium</taxon>
    </lineage>
</organism>
<reference evidence="4 5" key="1">
    <citation type="submission" date="2019-04" db="EMBL/GenBank/DDBJ databases">
        <title>Mesorhizobium composti sp. nov., isolated from compost.</title>
        <authorList>
            <person name="Lin S.-Y."/>
            <person name="Hameed A."/>
            <person name="Hsieh Y.-T."/>
            <person name="Young C.-C."/>
        </authorList>
    </citation>
    <scope>NUCLEOTIDE SEQUENCE [LARGE SCALE GENOMIC DNA]</scope>
    <source>
        <strain evidence="4 5">CC-YTH430</strain>
    </source>
</reference>
<evidence type="ECO:0000259" key="3">
    <source>
        <dbReference type="Pfam" id="PF13670"/>
    </source>
</evidence>
<evidence type="ECO:0000313" key="4">
    <source>
        <dbReference type="EMBL" id="THF55466.1"/>
    </source>
</evidence>
<keyword evidence="2" id="KW-0732">Signal</keyword>
<dbReference type="Pfam" id="PF13670">
    <property type="entry name" value="PepSY_2"/>
    <property type="match status" value="1"/>
</dbReference>
<dbReference type="InterPro" id="IPR025711">
    <property type="entry name" value="PepSY"/>
</dbReference>
<sequence>MRKHTLAAAAFLVFAGSGAAMADDDCHLPMDQWQPREAVQKMAEARGWTVRRIRADDGCYQISGTDENGRGLKVKVDPGSLEIVKMKREGQDEDDDDNGSSRLQAAPAGMVAPPSNGLFGKGAPKAEVK</sequence>
<dbReference type="EMBL" id="SSNY01000011">
    <property type="protein sequence ID" value="THF55466.1"/>
    <property type="molecule type" value="Genomic_DNA"/>
</dbReference>
<evidence type="ECO:0000313" key="5">
    <source>
        <dbReference type="Proteomes" id="UP000306441"/>
    </source>
</evidence>
<dbReference type="RefSeq" id="WP_136359504.1">
    <property type="nucleotide sequence ID" value="NZ_SSNY01000011.1"/>
</dbReference>
<feature type="chain" id="PRO_5047271864" evidence="2">
    <location>
        <begin position="23"/>
        <end position="129"/>
    </location>
</feature>
<proteinExistence type="predicted"/>
<evidence type="ECO:0000256" key="2">
    <source>
        <dbReference type="SAM" id="SignalP"/>
    </source>
</evidence>
<feature type="signal peptide" evidence="2">
    <location>
        <begin position="1"/>
        <end position="22"/>
    </location>
</feature>
<gene>
    <name evidence="4" type="ORF">E6C48_17700</name>
</gene>
<dbReference type="Proteomes" id="UP000306441">
    <property type="component" value="Unassembled WGS sequence"/>
</dbReference>
<name>A0ABY2Q350_9HYPH</name>
<protein>
    <submittedName>
        <fullName evidence="4">PepSY domain-containing protein</fullName>
    </submittedName>
</protein>
<feature type="domain" description="PepSY" evidence="3">
    <location>
        <begin position="7"/>
        <end position="87"/>
    </location>
</feature>
<feature type="region of interest" description="Disordered" evidence="1">
    <location>
        <begin position="84"/>
        <end position="129"/>
    </location>
</feature>
<comment type="caution">
    <text evidence="4">The sequence shown here is derived from an EMBL/GenBank/DDBJ whole genome shotgun (WGS) entry which is preliminary data.</text>
</comment>
<evidence type="ECO:0000256" key="1">
    <source>
        <dbReference type="SAM" id="MobiDB-lite"/>
    </source>
</evidence>
<accession>A0ABY2Q350</accession>
<keyword evidence="5" id="KW-1185">Reference proteome</keyword>